<dbReference type="Gene3D" id="3.40.50.2000">
    <property type="entry name" value="Glycogen Phosphorylase B"/>
    <property type="match status" value="2"/>
</dbReference>
<proteinExistence type="predicted"/>
<dbReference type="Proteomes" id="UP001165369">
    <property type="component" value="Unassembled WGS sequence"/>
</dbReference>
<dbReference type="CDD" id="cd03811">
    <property type="entry name" value="GT4_GT28_WabH-like"/>
    <property type="match status" value="1"/>
</dbReference>
<evidence type="ECO:0000313" key="4">
    <source>
        <dbReference type="Proteomes" id="UP001165369"/>
    </source>
</evidence>
<name>A0ABT0SXQ9_9GAMM</name>
<protein>
    <submittedName>
        <fullName evidence="3">Glycosyltransferase</fullName>
    </submittedName>
</protein>
<reference evidence="3" key="1">
    <citation type="submission" date="2022-05" db="EMBL/GenBank/DDBJ databases">
        <title>Halomonas geminus sp. nov. and Halomonas llamarensis sp. nov. isolated from high-altitude salars of the Atacama Desert.</title>
        <authorList>
            <person name="Hintersatz C."/>
            <person name="Rojas L.A."/>
            <person name="Wei T.-S."/>
            <person name="Kutschke S."/>
            <person name="Lehmann F."/>
            <person name="Jain R."/>
            <person name="Pollmann K."/>
        </authorList>
    </citation>
    <scope>NUCLEOTIDE SEQUENCE</scope>
    <source>
        <strain evidence="3">ATCH28</strain>
    </source>
</reference>
<sequence>MAINLSREFVEAGHDVDFLLGSREGDYLDSVPDSCEVIFPEQPGASHWRNSIISYIDQRQPFVLLGMMEGASIIAIQASRRSKGKVPVVARIPNHFSTHCRESPRWKERYLMPLAARWYLPKAKRVVAISEGVKEDVISTAGLKKNKAVTIYNPAFECSPKAGQYRRVHSWLDSKSSWISVVTAGRLSAQKQQDVLLKAIALANLTADTRLVILGQGECEEALRLEIHQLDIADKVDLVGFVNNPLDYFAQADVFALSSAWEGFGNVLVEALGVGATVVSTDCPSGPSEILAKGHFGQLVPVGDSQAMADAILRAKEHPVDPAALAEHLKQFEAQTVARQYLRVMGVESP</sequence>
<evidence type="ECO:0000313" key="3">
    <source>
        <dbReference type="EMBL" id="MCL7939444.1"/>
    </source>
</evidence>
<comment type="caution">
    <text evidence="3">The sequence shown here is derived from an EMBL/GenBank/DDBJ whole genome shotgun (WGS) entry which is preliminary data.</text>
</comment>
<dbReference type="Pfam" id="PF13439">
    <property type="entry name" value="Glyco_transf_4"/>
    <property type="match status" value="1"/>
</dbReference>
<accession>A0ABT0SXQ9</accession>
<keyword evidence="4" id="KW-1185">Reference proteome</keyword>
<dbReference type="InterPro" id="IPR001296">
    <property type="entry name" value="Glyco_trans_1"/>
</dbReference>
<evidence type="ECO:0000259" key="2">
    <source>
        <dbReference type="Pfam" id="PF13439"/>
    </source>
</evidence>
<dbReference type="Pfam" id="PF00534">
    <property type="entry name" value="Glycos_transf_1"/>
    <property type="match status" value="1"/>
</dbReference>
<evidence type="ECO:0000259" key="1">
    <source>
        <dbReference type="Pfam" id="PF00534"/>
    </source>
</evidence>
<dbReference type="EMBL" id="JAMJPK010000001">
    <property type="protein sequence ID" value="MCL7939444.1"/>
    <property type="molecule type" value="Genomic_DNA"/>
</dbReference>
<organism evidence="3 4">
    <name type="scientific">Halomonas gemina</name>
    <dbReference type="NCBI Taxonomy" id="2945105"/>
    <lineage>
        <taxon>Bacteria</taxon>
        <taxon>Pseudomonadati</taxon>
        <taxon>Pseudomonadota</taxon>
        <taxon>Gammaproteobacteria</taxon>
        <taxon>Oceanospirillales</taxon>
        <taxon>Halomonadaceae</taxon>
        <taxon>Halomonas</taxon>
    </lineage>
</organism>
<gene>
    <name evidence="3" type="ORF">M8009_03875</name>
</gene>
<dbReference type="SUPFAM" id="SSF53756">
    <property type="entry name" value="UDP-Glycosyltransferase/glycogen phosphorylase"/>
    <property type="match status" value="1"/>
</dbReference>
<dbReference type="PANTHER" id="PTHR12526">
    <property type="entry name" value="GLYCOSYLTRANSFERASE"/>
    <property type="match status" value="1"/>
</dbReference>
<dbReference type="InterPro" id="IPR028098">
    <property type="entry name" value="Glyco_trans_4-like_N"/>
</dbReference>
<feature type="domain" description="Glycosyl transferase family 1" evidence="1">
    <location>
        <begin position="181"/>
        <end position="326"/>
    </location>
</feature>
<feature type="domain" description="Glycosyltransferase subfamily 4-like N-terminal" evidence="2">
    <location>
        <begin position="2"/>
        <end position="154"/>
    </location>
</feature>